<reference evidence="1" key="1">
    <citation type="journal article" date="2019" name="bioRxiv">
        <title>The Genome of the Zebra Mussel, Dreissena polymorpha: A Resource for Invasive Species Research.</title>
        <authorList>
            <person name="McCartney M.A."/>
            <person name="Auch B."/>
            <person name="Kono T."/>
            <person name="Mallez S."/>
            <person name="Zhang Y."/>
            <person name="Obille A."/>
            <person name="Becker A."/>
            <person name="Abrahante J.E."/>
            <person name="Garbe J."/>
            <person name="Badalamenti J.P."/>
            <person name="Herman A."/>
            <person name="Mangelson H."/>
            <person name="Liachko I."/>
            <person name="Sullivan S."/>
            <person name="Sone E.D."/>
            <person name="Koren S."/>
            <person name="Silverstein K.A.T."/>
            <person name="Beckman K.B."/>
            <person name="Gohl D.M."/>
        </authorList>
    </citation>
    <scope>NUCLEOTIDE SEQUENCE</scope>
    <source>
        <strain evidence="1">Duluth1</strain>
        <tissue evidence="1">Whole animal</tissue>
    </source>
</reference>
<protein>
    <submittedName>
        <fullName evidence="1">Uncharacterized protein</fullName>
    </submittedName>
</protein>
<proteinExistence type="predicted"/>
<keyword evidence="2" id="KW-1185">Reference proteome</keyword>
<dbReference type="Proteomes" id="UP000828390">
    <property type="component" value="Unassembled WGS sequence"/>
</dbReference>
<sequence>MAPTFIGRNITFQLKPKSPLSYEQYEVCKWKVLFKQSSKVYSINSGYSLFESDGMKMMELDSDYVNSSWDGAVINVKCNDQESTIIKLKLEGEL</sequence>
<dbReference type="AlphaFoldDB" id="A0A9D4KXR5"/>
<dbReference type="EMBL" id="JAIWYP010000003">
    <property type="protein sequence ID" value="KAH3846881.1"/>
    <property type="molecule type" value="Genomic_DNA"/>
</dbReference>
<reference evidence="1" key="2">
    <citation type="submission" date="2020-11" db="EMBL/GenBank/DDBJ databases">
        <authorList>
            <person name="McCartney M.A."/>
            <person name="Auch B."/>
            <person name="Kono T."/>
            <person name="Mallez S."/>
            <person name="Becker A."/>
            <person name="Gohl D.M."/>
            <person name="Silverstein K.A.T."/>
            <person name="Koren S."/>
            <person name="Bechman K.B."/>
            <person name="Herman A."/>
            <person name="Abrahante J.E."/>
            <person name="Garbe J."/>
        </authorList>
    </citation>
    <scope>NUCLEOTIDE SEQUENCE</scope>
    <source>
        <strain evidence="1">Duluth1</strain>
        <tissue evidence="1">Whole animal</tissue>
    </source>
</reference>
<organism evidence="1 2">
    <name type="scientific">Dreissena polymorpha</name>
    <name type="common">Zebra mussel</name>
    <name type="synonym">Mytilus polymorpha</name>
    <dbReference type="NCBI Taxonomy" id="45954"/>
    <lineage>
        <taxon>Eukaryota</taxon>
        <taxon>Metazoa</taxon>
        <taxon>Spiralia</taxon>
        <taxon>Lophotrochozoa</taxon>
        <taxon>Mollusca</taxon>
        <taxon>Bivalvia</taxon>
        <taxon>Autobranchia</taxon>
        <taxon>Heteroconchia</taxon>
        <taxon>Euheterodonta</taxon>
        <taxon>Imparidentia</taxon>
        <taxon>Neoheterodontei</taxon>
        <taxon>Myida</taxon>
        <taxon>Dreissenoidea</taxon>
        <taxon>Dreissenidae</taxon>
        <taxon>Dreissena</taxon>
    </lineage>
</organism>
<evidence type="ECO:0000313" key="2">
    <source>
        <dbReference type="Proteomes" id="UP000828390"/>
    </source>
</evidence>
<name>A0A9D4KXR5_DREPO</name>
<evidence type="ECO:0000313" key="1">
    <source>
        <dbReference type="EMBL" id="KAH3846881.1"/>
    </source>
</evidence>
<accession>A0A9D4KXR5</accession>
<gene>
    <name evidence="1" type="ORF">DPMN_089188</name>
</gene>
<comment type="caution">
    <text evidence="1">The sequence shown here is derived from an EMBL/GenBank/DDBJ whole genome shotgun (WGS) entry which is preliminary data.</text>
</comment>